<name>A0A101LU12_PICGL</name>
<gene>
    <name evidence="1" type="ORF">ABT39_MTgene3414</name>
</gene>
<comment type="caution">
    <text evidence="1">The sequence shown here is derived from an EMBL/GenBank/DDBJ whole genome shotgun (WGS) entry which is preliminary data.</text>
</comment>
<proteinExistence type="predicted"/>
<keyword evidence="1" id="KW-0496">Mitochondrion</keyword>
<sequence>MEQEGMLRTLELEWMLRTLDLEMVLDKSHPRLVPGMLREVVVLF</sequence>
<dbReference type="AlphaFoldDB" id="A0A101LU12"/>
<accession>A0A101LU12</accession>
<organism evidence="1">
    <name type="scientific">Picea glauca</name>
    <name type="common">White spruce</name>
    <name type="synonym">Pinus glauca</name>
    <dbReference type="NCBI Taxonomy" id="3330"/>
    <lineage>
        <taxon>Eukaryota</taxon>
        <taxon>Viridiplantae</taxon>
        <taxon>Streptophyta</taxon>
        <taxon>Embryophyta</taxon>
        <taxon>Tracheophyta</taxon>
        <taxon>Spermatophyta</taxon>
        <taxon>Pinopsida</taxon>
        <taxon>Pinidae</taxon>
        <taxon>Conifers I</taxon>
        <taxon>Pinales</taxon>
        <taxon>Pinaceae</taxon>
        <taxon>Picea</taxon>
    </lineage>
</organism>
<evidence type="ECO:0000313" key="1">
    <source>
        <dbReference type="EMBL" id="KUM45341.1"/>
    </source>
</evidence>
<protein>
    <submittedName>
        <fullName evidence="1">Uncharacterized protein</fullName>
    </submittedName>
</protein>
<reference evidence="1" key="1">
    <citation type="journal article" date="2015" name="Genome Biol. Evol.">
        <title>Organellar Genomes of White Spruce (Picea glauca): Assembly and Annotation.</title>
        <authorList>
            <person name="Jackman S.D."/>
            <person name="Warren R.L."/>
            <person name="Gibb E.A."/>
            <person name="Vandervalk B.P."/>
            <person name="Mohamadi H."/>
            <person name="Chu J."/>
            <person name="Raymond A."/>
            <person name="Pleasance S."/>
            <person name="Coope R."/>
            <person name="Wildung M.R."/>
            <person name="Ritland C.E."/>
            <person name="Bousquet J."/>
            <person name="Jones S.J."/>
            <person name="Bohlmann J."/>
            <person name="Birol I."/>
        </authorList>
    </citation>
    <scope>NUCLEOTIDE SEQUENCE [LARGE SCALE GENOMIC DNA]</scope>
    <source>
        <tissue evidence="1">Flushing bud</tissue>
    </source>
</reference>
<dbReference type="EMBL" id="LKAM01000020">
    <property type="protein sequence ID" value="KUM45341.1"/>
    <property type="molecule type" value="Genomic_DNA"/>
</dbReference>
<geneLocation type="mitochondrion" evidence="1"/>